<dbReference type="NCBIfam" id="TIGR01733">
    <property type="entry name" value="AA-adenyl-dom"/>
    <property type="match status" value="1"/>
</dbReference>
<evidence type="ECO:0000313" key="4">
    <source>
        <dbReference type="EMBL" id="GHF98792.1"/>
    </source>
</evidence>
<gene>
    <name evidence="4" type="ORF">GCM10017567_11980</name>
</gene>
<evidence type="ECO:0000259" key="3">
    <source>
        <dbReference type="PROSITE" id="PS50075"/>
    </source>
</evidence>
<comment type="caution">
    <text evidence="4">The sequence shown here is derived from an EMBL/GenBank/DDBJ whole genome shotgun (WGS) entry which is preliminary data.</text>
</comment>
<dbReference type="SUPFAM" id="SSF47336">
    <property type="entry name" value="ACP-like"/>
    <property type="match status" value="1"/>
</dbReference>
<organism evidence="4 5">
    <name type="scientific">Amycolatopsis bullii</name>
    <dbReference type="NCBI Taxonomy" id="941987"/>
    <lineage>
        <taxon>Bacteria</taxon>
        <taxon>Bacillati</taxon>
        <taxon>Actinomycetota</taxon>
        <taxon>Actinomycetes</taxon>
        <taxon>Pseudonocardiales</taxon>
        <taxon>Pseudonocardiaceae</taxon>
        <taxon>Amycolatopsis</taxon>
    </lineage>
</organism>
<dbReference type="RefSeq" id="WP_191307012.1">
    <property type="nucleotide sequence ID" value="NZ_BNAW01000003.1"/>
</dbReference>
<dbReference type="Pfam" id="PF00550">
    <property type="entry name" value="PP-binding"/>
    <property type="match status" value="1"/>
</dbReference>
<dbReference type="InterPro" id="IPR025110">
    <property type="entry name" value="AMP-bd_C"/>
</dbReference>
<evidence type="ECO:0000256" key="1">
    <source>
        <dbReference type="ARBA" id="ARBA00022450"/>
    </source>
</evidence>
<sequence length="614" mass="65485">MSTVPELFESTVARFPDQPAVIFGDTCLSYAELNTHANQLARRLVALGVGPDSLVAVAIPRSEDLIIVLLAVLKAGGAYLPLDPNYPDDRLAHVIDDAGPVLVIRSSQIRCLSDEVADYVIDDPDLQADIRGEATGDLTDAERLSPLYISHLMYVIYTSGSTGTPKGVAVTHAGTGDMIATHAHRIGPGPGDRVLQWASISFDAAFWDITLALLSGAALVMVSSDDVLPGDPLRETLLKHRITHATLPPVALSATDADGVLLGGTVMSTGDTCTPSLVRKWAPGRRLFNGYGPTEVTVGSTLSGPVDPAVDEITIGTPWLGETVQVLDERMQEVADGAEGELYLAGPGLARGYLNRPSITATRFVADPQGAPGSRMYRSGDRGSRRTDGEILFSGRADAQVKVRGFRVELAEVEAVLAGHAAVKLAVAAVEGELADARVVAYVTTSPGEEVTESELRHHVRRMLPDHMVPSTVTLLDQLPTTHNGKIDRKALRPRPAKLPAEQLSWQEGMPYADVLCAIVAELLGLPVVTPDQNFFEIGGHSVLATKLAARIRQDLGIKIPIRSLFEADSISELALVVERAVSPTAETVRSPKVDGQTTVAEQEVRVDPRGIAI</sequence>
<dbReference type="Gene3D" id="3.40.50.1820">
    <property type="entry name" value="alpha/beta hydrolase"/>
    <property type="match status" value="1"/>
</dbReference>
<dbReference type="PANTHER" id="PTHR45527:SF1">
    <property type="entry name" value="FATTY ACID SYNTHASE"/>
    <property type="match status" value="1"/>
</dbReference>
<dbReference type="PROSITE" id="PS00012">
    <property type="entry name" value="PHOSPHOPANTETHEINE"/>
    <property type="match status" value="1"/>
</dbReference>
<dbReference type="PROSITE" id="PS50075">
    <property type="entry name" value="CARRIER"/>
    <property type="match status" value="1"/>
</dbReference>
<dbReference type="PANTHER" id="PTHR45527">
    <property type="entry name" value="NONRIBOSOMAL PEPTIDE SYNTHETASE"/>
    <property type="match status" value="1"/>
</dbReference>
<dbReference type="SUPFAM" id="SSF56801">
    <property type="entry name" value="Acetyl-CoA synthetase-like"/>
    <property type="match status" value="1"/>
</dbReference>
<accession>A0ABQ3K1X4</accession>
<dbReference type="Proteomes" id="UP000649955">
    <property type="component" value="Unassembled WGS sequence"/>
</dbReference>
<dbReference type="Pfam" id="PF00501">
    <property type="entry name" value="AMP-binding"/>
    <property type="match status" value="1"/>
</dbReference>
<evidence type="ECO:0000313" key="5">
    <source>
        <dbReference type="Proteomes" id="UP000649955"/>
    </source>
</evidence>
<keyword evidence="5" id="KW-1185">Reference proteome</keyword>
<dbReference type="Gene3D" id="2.30.38.10">
    <property type="entry name" value="Luciferase, Domain 3"/>
    <property type="match status" value="1"/>
</dbReference>
<dbReference type="InterPro" id="IPR020806">
    <property type="entry name" value="PKS_PP-bd"/>
</dbReference>
<keyword evidence="1" id="KW-0596">Phosphopantetheine</keyword>
<dbReference type="InterPro" id="IPR006162">
    <property type="entry name" value="Ppantetheine_attach_site"/>
</dbReference>
<name>A0ABQ3K1X4_9PSEU</name>
<dbReference type="InterPro" id="IPR029058">
    <property type="entry name" value="AB_hydrolase_fold"/>
</dbReference>
<dbReference type="InterPro" id="IPR000873">
    <property type="entry name" value="AMP-dep_synth/lig_dom"/>
</dbReference>
<evidence type="ECO:0000256" key="2">
    <source>
        <dbReference type="ARBA" id="ARBA00022553"/>
    </source>
</evidence>
<dbReference type="InterPro" id="IPR009081">
    <property type="entry name" value="PP-bd_ACP"/>
</dbReference>
<dbReference type="InterPro" id="IPR010071">
    <property type="entry name" value="AA_adenyl_dom"/>
</dbReference>
<dbReference type="InterPro" id="IPR020845">
    <property type="entry name" value="AMP-binding_CS"/>
</dbReference>
<dbReference type="PROSITE" id="PS00455">
    <property type="entry name" value="AMP_BINDING"/>
    <property type="match status" value="1"/>
</dbReference>
<feature type="domain" description="Carrier" evidence="3">
    <location>
        <begin position="507"/>
        <end position="582"/>
    </location>
</feature>
<protein>
    <recommendedName>
        <fullName evidence="3">Carrier domain-containing protein</fullName>
    </recommendedName>
</protein>
<dbReference type="Gene3D" id="3.30.300.30">
    <property type="match status" value="1"/>
</dbReference>
<reference evidence="5" key="1">
    <citation type="journal article" date="2019" name="Int. J. Syst. Evol. Microbiol.">
        <title>The Global Catalogue of Microorganisms (GCM) 10K type strain sequencing project: providing services to taxonomists for standard genome sequencing and annotation.</title>
        <authorList>
            <consortium name="The Broad Institute Genomics Platform"/>
            <consortium name="The Broad Institute Genome Sequencing Center for Infectious Disease"/>
            <person name="Wu L."/>
            <person name="Ma J."/>
        </authorList>
    </citation>
    <scope>NUCLEOTIDE SEQUENCE [LARGE SCALE GENOMIC DNA]</scope>
    <source>
        <strain evidence="5">CGMCC 4.7680</strain>
    </source>
</reference>
<dbReference type="Gene3D" id="3.40.50.980">
    <property type="match status" value="2"/>
</dbReference>
<keyword evidence="2" id="KW-0597">Phosphoprotein</keyword>
<dbReference type="InterPro" id="IPR045851">
    <property type="entry name" value="AMP-bd_C_sf"/>
</dbReference>
<dbReference type="InterPro" id="IPR036736">
    <property type="entry name" value="ACP-like_sf"/>
</dbReference>
<dbReference type="SMART" id="SM00823">
    <property type="entry name" value="PKS_PP"/>
    <property type="match status" value="1"/>
</dbReference>
<dbReference type="EMBL" id="BNAW01000003">
    <property type="protein sequence ID" value="GHF98792.1"/>
    <property type="molecule type" value="Genomic_DNA"/>
</dbReference>
<proteinExistence type="predicted"/>
<dbReference type="Pfam" id="PF13193">
    <property type="entry name" value="AMP-binding_C"/>
    <property type="match status" value="1"/>
</dbReference>